<accession>A0A857KTF8</accession>
<comment type="catalytic activity">
    <reaction evidence="1">
        <text>a monocarboxylic acid amide + H2O = a monocarboxylate + NH4(+)</text>
        <dbReference type="Rhea" id="RHEA:12020"/>
        <dbReference type="ChEBI" id="CHEBI:15377"/>
        <dbReference type="ChEBI" id="CHEBI:28938"/>
        <dbReference type="ChEBI" id="CHEBI:35757"/>
        <dbReference type="ChEBI" id="CHEBI:83628"/>
        <dbReference type="EC" id="3.5.1.4"/>
    </reaction>
</comment>
<proteinExistence type="inferred from homology"/>
<dbReference type="GO" id="GO:0004040">
    <property type="term" value="F:amidase activity"/>
    <property type="evidence" value="ECO:0007669"/>
    <property type="project" value="UniProtKB-EC"/>
</dbReference>
<feature type="domain" description="Amidase" evidence="4">
    <location>
        <begin position="28"/>
        <end position="478"/>
    </location>
</feature>
<dbReference type="InterPro" id="IPR000120">
    <property type="entry name" value="Amidase"/>
</dbReference>
<dbReference type="PROSITE" id="PS00571">
    <property type="entry name" value="AMIDASES"/>
    <property type="match status" value="1"/>
</dbReference>
<evidence type="ECO:0000259" key="4">
    <source>
        <dbReference type="Pfam" id="PF01425"/>
    </source>
</evidence>
<dbReference type="PANTHER" id="PTHR11895">
    <property type="entry name" value="TRANSAMIDASE"/>
    <property type="match status" value="1"/>
</dbReference>
<dbReference type="InterPro" id="IPR020556">
    <property type="entry name" value="Amidase_CS"/>
</dbReference>
<dbReference type="InterPro" id="IPR036928">
    <property type="entry name" value="AS_sf"/>
</dbReference>
<evidence type="ECO:0000256" key="2">
    <source>
        <dbReference type="ARBA" id="ARBA00009199"/>
    </source>
</evidence>
<dbReference type="InterPro" id="IPR023631">
    <property type="entry name" value="Amidase_dom"/>
</dbReference>
<dbReference type="SUPFAM" id="SSF75304">
    <property type="entry name" value="Amidase signature (AS) enzymes"/>
    <property type="match status" value="1"/>
</dbReference>
<dbReference type="AlphaFoldDB" id="A0A857KTF8"/>
<dbReference type="EMBL" id="CP045810">
    <property type="protein sequence ID" value="QHN38229.1"/>
    <property type="molecule type" value="Genomic_DNA"/>
</dbReference>
<reference evidence="5" key="1">
    <citation type="journal article" date="2021" name="Nat. Microbiol.">
        <title>Cocultivation of an ultrasmall environmental parasitic bacterium with lytic ability against bacteria associated with wastewater foams.</title>
        <authorList>
            <person name="Batinovic S."/>
            <person name="Rose J.J.A."/>
            <person name="Ratcliffe J."/>
            <person name="Seviour R.J."/>
            <person name="Petrovski S."/>
        </authorList>
    </citation>
    <scope>NUCLEOTIDE SEQUENCE</scope>
    <source>
        <strain evidence="5">CON44</strain>
    </source>
</reference>
<sequence length="499" mass="51766">MNLDEYRASDATELARLVAEKQVTAVELLTLARRRAADVNPALNAIVAAIDEADAQAADPSLSGPFAGVPFLIKDLAQDYQGHPTSCGSRSLSKLPAAEHAHVTRRFLDAGLVIFGKTNTPEFGAKGITESTLFGPARNPWDPGHTPGGSSGGSGAAVAAGVVPAAGANDGGGSIRIPSACNGLVGLKPTRGLSPFGPAGGEQMFGMAVQGVVSRTVRDAAGLYDAIVGPTPSSVYTTPTPDTPFTSQIATPPGTLRIGFSAKSALTPTVHPEALAAVEHAAGILTDLGHIVEEIDPPYDDAALSRDFLTIWFASLASQVDDARRRTGAGDKDFEADTLAAAELGRSAGVVAAFSAFERVNDYVKSLSAFHDTYDYFLTPTLAKPPLRIGEISTPPLLQSVSRIMAKVHGGSIVTRTGMIDDLVEQNLGWVPYTQLANLTGRPAINVPLYWTEAGNSGGGLPLGVQFVGALGSDGGLLTLAAQLEQAAPWAHRYIDVAV</sequence>
<evidence type="ECO:0000256" key="1">
    <source>
        <dbReference type="ARBA" id="ARBA00001311"/>
    </source>
</evidence>
<dbReference type="EC" id="3.5.1.4" evidence="3"/>
<protein>
    <recommendedName>
        <fullName evidence="3">amidase</fullName>
        <ecNumber evidence="3">3.5.1.4</ecNumber>
    </recommendedName>
</protein>
<dbReference type="Gene3D" id="3.90.1300.10">
    <property type="entry name" value="Amidase signature (AS) domain"/>
    <property type="match status" value="1"/>
</dbReference>
<comment type="similarity">
    <text evidence="2">Belongs to the amidase family.</text>
</comment>
<evidence type="ECO:0000313" key="5">
    <source>
        <dbReference type="EMBL" id="QHN38229.1"/>
    </source>
</evidence>
<dbReference type="RefSeq" id="WP_005193404.1">
    <property type="nucleotide sequence ID" value="NZ_CP045804.1"/>
</dbReference>
<gene>
    <name evidence="5" type="ORF">GII30_02665</name>
</gene>
<organism evidence="5">
    <name type="scientific">Gordonia amarae</name>
    <dbReference type="NCBI Taxonomy" id="36821"/>
    <lineage>
        <taxon>Bacteria</taxon>
        <taxon>Bacillati</taxon>
        <taxon>Actinomycetota</taxon>
        <taxon>Actinomycetes</taxon>
        <taxon>Mycobacteriales</taxon>
        <taxon>Gordoniaceae</taxon>
        <taxon>Gordonia</taxon>
    </lineage>
</organism>
<dbReference type="Pfam" id="PF01425">
    <property type="entry name" value="Amidase"/>
    <property type="match status" value="1"/>
</dbReference>
<name>A0A857KTF8_9ACTN</name>
<evidence type="ECO:0000256" key="3">
    <source>
        <dbReference type="ARBA" id="ARBA00012922"/>
    </source>
</evidence>
<dbReference type="PANTHER" id="PTHR11895:SF7">
    <property type="entry name" value="GLUTAMYL-TRNA(GLN) AMIDOTRANSFERASE SUBUNIT A, MITOCHONDRIAL"/>
    <property type="match status" value="1"/>
</dbReference>